<comment type="caution">
    <text evidence="2">The sequence shown here is derived from an EMBL/GenBank/DDBJ whole genome shotgun (WGS) entry which is preliminary data.</text>
</comment>
<keyword evidence="1" id="KW-0853">WD repeat</keyword>
<evidence type="ECO:0008006" key="4">
    <source>
        <dbReference type="Google" id="ProtNLM"/>
    </source>
</evidence>
<evidence type="ECO:0000313" key="2">
    <source>
        <dbReference type="EMBL" id="CAD8177059.1"/>
    </source>
</evidence>
<name>A0A8S1VN72_9CILI</name>
<dbReference type="PROSITE" id="PS00678">
    <property type="entry name" value="WD_REPEATS_1"/>
    <property type="match status" value="1"/>
</dbReference>
<dbReference type="InterPro" id="IPR001680">
    <property type="entry name" value="WD40_rpt"/>
</dbReference>
<dbReference type="InterPro" id="IPR019775">
    <property type="entry name" value="WD40_repeat_CS"/>
</dbReference>
<dbReference type="Proteomes" id="UP000689195">
    <property type="component" value="Unassembled WGS sequence"/>
</dbReference>
<sequence>MQGSFQLKEALADIFGQVKDIDEQIFGVLLEKLRKEKVQDCFEYLSDQINLGSQILQQQGNTSQTNSEQKLYVIVNEIKQITDILRKLKDHNFNSQDFSSEENEEFKQGLINRIQDNRMIIKFLQFLVNLTSIDNTLIQCVSNSLHMLVQMKVELKNQSLENIRIQNTSLIGDISGVKLNGAQLFNCKWRNIKIHELNKLLDDHSKCIRSVCISPDGITLASGSQDNSIRLWEIKNKYCSDYRFKEIQVKNTRYPFFNTPLKYIQYYGLPRLQLKWKLIQHILKYYEIELLVA</sequence>
<dbReference type="PANTHER" id="PTHR45333">
    <property type="entry name" value="MEMBRANE PROTEIN-RELATED"/>
    <property type="match status" value="1"/>
</dbReference>
<feature type="repeat" description="WD" evidence="1">
    <location>
        <begin position="201"/>
        <end position="236"/>
    </location>
</feature>
<reference evidence="2" key="1">
    <citation type="submission" date="2021-01" db="EMBL/GenBank/DDBJ databases">
        <authorList>
            <consortium name="Genoscope - CEA"/>
            <person name="William W."/>
        </authorList>
    </citation>
    <scope>NUCLEOTIDE SEQUENCE</scope>
</reference>
<proteinExistence type="predicted"/>
<dbReference type="PROSITE" id="PS50294">
    <property type="entry name" value="WD_REPEATS_REGION"/>
    <property type="match status" value="1"/>
</dbReference>
<dbReference type="PROSITE" id="PS50082">
    <property type="entry name" value="WD_REPEATS_2"/>
    <property type="match status" value="1"/>
</dbReference>
<dbReference type="Pfam" id="PF00400">
    <property type="entry name" value="WD40"/>
    <property type="match status" value="1"/>
</dbReference>
<organism evidence="2 3">
    <name type="scientific">Paramecium pentaurelia</name>
    <dbReference type="NCBI Taxonomy" id="43138"/>
    <lineage>
        <taxon>Eukaryota</taxon>
        <taxon>Sar</taxon>
        <taxon>Alveolata</taxon>
        <taxon>Ciliophora</taxon>
        <taxon>Intramacronucleata</taxon>
        <taxon>Oligohymenophorea</taxon>
        <taxon>Peniculida</taxon>
        <taxon>Parameciidae</taxon>
        <taxon>Paramecium</taxon>
    </lineage>
</organism>
<evidence type="ECO:0000313" key="3">
    <source>
        <dbReference type="Proteomes" id="UP000689195"/>
    </source>
</evidence>
<keyword evidence="3" id="KW-1185">Reference proteome</keyword>
<dbReference type="EMBL" id="CAJJDO010000067">
    <property type="protein sequence ID" value="CAD8177059.1"/>
    <property type="molecule type" value="Genomic_DNA"/>
</dbReference>
<dbReference type="PANTHER" id="PTHR45333:SF1">
    <property type="entry name" value="CHROMOSOME UNDETERMINED SCAFFOLD_625, WHOLE GENOME SHOTGUN SEQUENCE"/>
    <property type="match status" value="1"/>
</dbReference>
<dbReference type="SMART" id="SM00320">
    <property type="entry name" value="WD40"/>
    <property type="match status" value="1"/>
</dbReference>
<evidence type="ECO:0000256" key="1">
    <source>
        <dbReference type="PROSITE-ProRule" id="PRU00221"/>
    </source>
</evidence>
<dbReference type="AlphaFoldDB" id="A0A8S1VN72"/>
<gene>
    <name evidence="2" type="ORF">PPENT_87.1.T0670001</name>
</gene>
<accession>A0A8S1VN72</accession>
<protein>
    <recommendedName>
        <fullName evidence="4">WD domain, G-beta repeat protein</fullName>
    </recommendedName>
</protein>